<dbReference type="EMBL" id="BGZK01001046">
    <property type="protein sequence ID" value="GBP69616.1"/>
    <property type="molecule type" value="Genomic_DNA"/>
</dbReference>
<keyword evidence="2" id="KW-1185">Reference proteome</keyword>
<sequence length="91" mass="9627">MLYLPSSVELPDAKTCLTKSSNTLYVPIILEVSRHFPGIPSSDSDLAARAEQVAASAPPSGSAIPGPIEGAIIGLFCTNAFEIRQALWLRS</sequence>
<dbReference type="AlphaFoldDB" id="A0A4C1Y157"/>
<evidence type="ECO:0000313" key="1">
    <source>
        <dbReference type="EMBL" id="GBP69616.1"/>
    </source>
</evidence>
<comment type="caution">
    <text evidence="1">The sequence shown here is derived from an EMBL/GenBank/DDBJ whole genome shotgun (WGS) entry which is preliminary data.</text>
</comment>
<accession>A0A4C1Y157</accession>
<reference evidence="1 2" key="1">
    <citation type="journal article" date="2019" name="Commun. Biol.">
        <title>The bagworm genome reveals a unique fibroin gene that provides high tensile strength.</title>
        <authorList>
            <person name="Kono N."/>
            <person name="Nakamura H."/>
            <person name="Ohtoshi R."/>
            <person name="Tomita M."/>
            <person name="Numata K."/>
            <person name="Arakawa K."/>
        </authorList>
    </citation>
    <scope>NUCLEOTIDE SEQUENCE [LARGE SCALE GENOMIC DNA]</scope>
</reference>
<proteinExistence type="predicted"/>
<name>A0A4C1Y157_EUMVA</name>
<organism evidence="1 2">
    <name type="scientific">Eumeta variegata</name>
    <name type="common">Bagworm moth</name>
    <name type="synonym">Eumeta japonica</name>
    <dbReference type="NCBI Taxonomy" id="151549"/>
    <lineage>
        <taxon>Eukaryota</taxon>
        <taxon>Metazoa</taxon>
        <taxon>Ecdysozoa</taxon>
        <taxon>Arthropoda</taxon>
        <taxon>Hexapoda</taxon>
        <taxon>Insecta</taxon>
        <taxon>Pterygota</taxon>
        <taxon>Neoptera</taxon>
        <taxon>Endopterygota</taxon>
        <taxon>Lepidoptera</taxon>
        <taxon>Glossata</taxon>
        <taxon>Ditrysia</taxon>
        <taxon>Tineoidea</taxon>
        <taxon>Psychidae</taxon>
        <taxon>Oiketicinae</taxon>
        <taxon>Eumeta</taxon>
    </lineage>
</organism>
<protein>
    <submittedName>
        <fullName evidence="1">Uncharacterized protein</fullName>
    </submittedName>
</protein>
<evidence type="ECO:0000313" key="2">
    <source>
        <dbReference type="Proteomes" id="UP000299102"/>
    </source>
</evidence>
<dbReference type="Proteomes" id="UP000299102">
    <property type="component" value="Unassembled WGS sequence"/>
</dbReference>
<gene>
    <name evidence="1" type="ORF">EVAR_88703_1</name>
</gene>